<evidence type="ECO:0000259" key="3">
    <source>
        <dbReference type="Pfam" id="PF22725"/>
    </source>
</evidence>
<dbReference type="Pfam" id="PF22725">
    <property type="entry name" value="GFO_IDH_MocA_C3"/>
    <property type="match status" value="1"/>
</dbReference>
<dbReference type="GO" id="GO:0016491">
    <property type="term" value="F:oxidoreductase activity"/>
    <property type="evidence" value="ECO:0007669"/>
    <property type="project" value="UniProtKB-KW"/>
</dbReference>
<dbReference type="EMBL" id="JJQJ01000170">
    <property type="protein sequence ID" value="KKH46001.1"/>
    <property type="molecule type" value="Genomic_DNA"/>
</dbReference>
<evidence type="ECO:0000313" key="9">
    <source>
        <dbReference type="EMBL" id="KKH61524.1"/>
    </source>
</evidence>
<dbReference type="Proteomes" id="UP000034142">
    <property type="component" value="Unassembled WGS sequence"/>
</dbReference>
<dbReference type="EMBL" id="JJQM01000099">
    <property type="protein sequence ID" value="KKH54226.1"/>
    <property type="molecule type" value="Genomic_DNA"/>
</dbReference>
<dbReference type="Proteomes" id="UP000034547">
    <property type="component" value="Unassembled WGS sequence"/>
</dbReference>
<evidence type="ECO:0000313" key="17">
    <source>
        <dbReference type="EMBL" id="KKH93748.1"/>
    </source>
</evidence>
<dbReference type="EMBL" id="JJOR01000040">
    <property type="protein sequence ID" value="KKG07108.1"/>
    <property type="molecule type" value="Genomic_DNA"/>
</dbReference>
<dbReference type="EMBL" id="JJRB01000027">
    <property type="protein sequence ID" value="KKI05530.1"/>
    <property type="molecule type" value="Genomic_DNA"/>
</dbReference>
<evidence type="ECO:0000313" key="11">
    <source>
        <dbReference type="EMBL" id="KKH72162.1"/>
    </source>
</evidence>
<dbReference type="PANTHER" id="PTHR43818">
    <property type="entry name" value="BCDNA.GH03377"/>
    <property type="match status" value="1"/>
</dbReference>
<dbReference type="Pfam" id="PF01408">
    <property type="entry name" value="GFO_IDH_MocA"/>
    <property type="match status" value="1"/>
</dbReference>
<evidence type="ECO:0000313" key="25">
    <source>
        <dbReference type="Proteomes" id="UP000034142"/>
    </source>
</evidence>
<dbReference type="PANTHER" id="PTHR43818:SF11">
    <property type="entry name" value="BCDNA.GH03377"/>
    <property type="match status" value="1"/>
</dbReference>
<name>A0A0F8U2D5_METMZ</name>
<reference evidence="20 21" key="1">
    <citation type="journal article" date="2015" name="ISME J.">
        <title>Genomic and phenotypic differentiation among Methanosarcina mazei populations from Columbia River sediment.</title>
        <authorList>
            <person name="Youngblut N.D."/>
            <person name="Wirth J.S."/>
            <person name="Henriksen J.R."/>
            <person name="Smith M."/>
            <person name="Simon H."/>
            <person name="Metcalf W.W."/>
            <person name="Whitaker R.J."/>
        </authorList>
    </citation>
    <scope>NUCLEOTIDE SEQUENCE [LARGE SCALE GENOMIC DNA]</scope>
    <source>
        <strain evidence="6 30">1.H.A.1A.1</strain>
        <strain evidence="5 23">1.H.A.1A.3</strain>
        <strain evidence="7 21">1.H.A.1A.6</strain>
        <strain evidence="8 26">1.H.A.2.3</strain>
        <strain evidence="10 29">1.H.A.2.7</strain>
        <strain evidence="9">1.H.A.2.8</strain>
        <strain evidence="11 33">1.H.M.1A.1</strain>
        <strain evidence="13 24">1.H.M.1A.2</strain>
        <strain evidence="12 31">1.H.M.1A.3</strain>
        <strain evidence="14 20">1.H.M.2.2</strain>
        <strain evidence="15 34">1.H.M.2.3</strain>
        <strain evidence="16 28">1.H.M.2.4</strain>
        <strain evidence="17 32">1.H.T.2.1</strain>
        <strain evidence="18 22">1.H.T.2.3</strain>
        <strain evidence="19 27">1.H.T.2.5</strain>
        <strain evidence="4 25">2.F.A.2.3</strain>
    </source>
</reference>
<comment type="caution">
    <text evidence="14">The sequence shown here is derived from an EMBL/GenBank/DDBJ whole genome shotgun (WGS) entry which is preliminary data.</text>
</comment>
<dbReference type="EMBL" id="JJQV01000031">
    <property type="protein sequence ID" value="KKH85421.1"/>
    <property type="molecule type" value="Genomic_DNA"/>
</dbReference>
<dbReference type="EMBL" id="JJQS01000026">
    <property type="protein sequence ID" value="KKH77525.1"/>
    <property type="molecule type" value="Genomic_DNA"/>
</dbReference>
<evidence type="ECO:0000313" key="16">
    <source>
        <dbReference type="EMBL" id="KKH92264.1"/>
    </source>
</evidence>
<dbReference type="Proteomes" id="UP000034040">
    <property type="component" value="Unassembled WGS sequence"/>
</dbReference>
<dbReference type="InterPro" id="IPR055170">
    <property type="entry name" value="GFO_IDH_MocA-like_dom"/>
</dbReference>
<evidence type="ECO:0000313" key="7">
    <source>
        <dbReference type="EMBL" id="KKH46001.1"/>
    </source>
</evidence>
<dbReference type="EMBL" id="JJQG01000091">
    <property type="protein sequence ID" value="KKH38388.1"/>
    <property type="molecule type" value="Genomic_DNA"/>
</dbReference>
<evidence type="ECO:0000313" key="34">
    <source>
        <dbReference type="Proteomes" id="UP000034937"/>
    </source>
</evidence>
<evidence type="ECO:0000313" key="28">
    <source>
        <dbReference type="Proteomes" id="UP000034668"/>
    </source>
</evidence>
<dbReference type="Proteomes" id="UP000033864">
    <property type="component" value="Unassembled WGS sequence"/>
</dbReference>
<dbReference type="InterPro" id="IPR000683">
    <property type="entry name" value="Gfo/Idh/MocA-like_OxRdtase_N"/>
</dbReference>
<evidence type="ECO:0000313" key="30">
    <source>
        <dbReference type="Proteomes" id="UP000034758"/>
    </source>
</evidence>
<evidence type="ECO:0000313" key="14">
    <source>
        <dbReference type="EMBL" id="KKH85421.1"/>
    </source>
</evidence>
<dbReference type="GO" id="GO:0000166">
    <property type="term" value="F:nucleotide binding"/>
    <property type="evidence" value="ECO:0007669"/>
    <property type="project" value="InterPro"/>
</dbReference>
<evidence type="ECO:0000313" key="15">
    <source>
        <dbReference type="EMBL" id="KKH90755.1"/>
    </source>
</evidence>
<evidence type="ECO:0000313" key="24">
    <source>
        <dbReference type="Proteomes" id="UP000034040"/>
    </source>
</evidence>
<dbReference type="EMBL" id="JJQR01000139">
    <property type="protein sequence ID" value="KKH72162.1"/>
    <property type="molecule type" value="Genomic_DNA"/>
</dbReference>
<evidence type="ECO:0000313" key="5">
    <source>
        <dbReference type="EMBL" id="KKH38028.1"/>
    </source>
</evidence>
<dbReference type="SUPFAM" id="SSF55347">
    <property type="entry name" value="Glyceraldehyde-3-phosphate dehydrogenase-like, C-terminal domain"/>
    <property type="match status" value="1"/>
</dbReference>
<dbReference type="InterPro" id="IPR050463">
    <property type="entry name" value="Gfo/Idh/MocA_oxidrdct_glycsds"/>
</dbReference>
<protein>
    <recommendedName>
        <fullName evidence="35">Gfo/Idh/MocA family oxidoreductase</fullName>
    </recommendedName>
</protein>
<dbReference type="SUPFAM" id="SSF51735">
    <property type="entry name" value="NAD(P)-binding Rossmann-fold domains"/>
    <property type="match status" value="1"/>
</dbReference>
<dbReference type="Proteomes" id="UP000034758">
    <property type="component" value="Unassembled WGS sequence"/>
</dbReference>
<feature type="domain" description="GFO/IDH/MocA-like oxidoreductase" evidence="3">
    <location>
        <begin position="132"/>
        <end position="254"/>
    </location>
</feature>
<dbReference type="EMBL" id="JJQH01000134">
    <property type="protein sequence ID" value="KKH38028.1"/>
    <property type="molecule type" value="Genomic_DNA"/>
</dbReference>
<dbReference type="Proteomes" id="UP000034842">
    <property type="component" value="Unassembled WGS sequence"/>
</dbReference>
<keyword evidence="1" id="KW-0560">Oxidoreductase</keyword>
<dbReference type="PATRIC" id="fig|2209.51.peg.613"/>
<evidence type="ECO:0000313" key="32">
    <source>
        <dbReference type="Proteomes" id="UP000034872"/>
    </source>
</evidence>
<dbReference type="Gene3D" id="3.40.50.720">
    <property type="entry name" value="NAD(P)-binding Rossmann-like Domain"/>
    <property type="match status" value="1"/>
</dbReference>
<dbReference type="EMBL" id="JJQW01000016">
    <property type="protein sequence ID" value="KKH90755.1"/>
    <property type="molecule type" value="Genomic_DNA"/>
</dbReference>
<evidence type="ECO:0000313" key="33">
    <source>
        <dbReference type="Proteomes" id="UP000034925"/>
    </source>
</evidence>
<dbReference type="Proteomes" id="UP000034692">
    <property type="component" value="Unassembled WGS sequence"/>
</dbReference>
<dbReference type="Gene3D" id="3.30.360.10">
    <property type="entry name" value="Dihydrodipicolinate Reductase, domain 2"/>
    <property type="match status" value="1"/>
</dbReference>
<dbReference type="InterPro" id="IPR036291">
    <property type="entry name" value="NAD(P)-bd_dom_sf"/>
</dbReference>
<dbReference type="Proteomes" id="UP000034021">
    <property type="component" value="Unassembled WGS sequence"/>
</dbReference>
<proteinExistence type="predicted"/>
<sequence length="341" mass="38162">MDENINIGIIGMGKMGILHTGILNSLDGANVKAVAEKQNLVLKPIKQLLPAISTYSDYLDMIQNEDLDLIYITTPTSFHTNIALDCVDSGIPFFVEKPLGISVDNCKPLIEGIKQKPTINMIGYSMHFVDTFRKAKDVLDSGVLGDLIYFNSSMYVSQLFSKGKGWRYKKETSGGGVLSTLGAHLVDLLIWFFGDVSLVEGHTNSYYSKDVEDFVHSYILFKDGLGGYLDVSWSVRNYRLPEIKIEVHGEKGMLVVSDDYLKVYSDQGAKWNMYYKQDLYDGVDFDLGGPEYTREDKHMIKSVKEGIDSGLDVFDAFKVQKVVDAIYKSASIKSAIEEDEL</sequence>
<dbReference type="Proteomes" id="UP000033814">
    <property type="component" value="Unassembled WGS sequence"/>
</dbReference>
<evidence type="ECO:0000313" key="19">
    <source>
        <dbReference type="EMBL" id="KKI05530.1"/>
    </source>
</evidence>
<evidence type="ECO:0000313" key="29">
    <source>
        <dbReference type="Proteomes" id="UP000034692"/>
    </source>
</evidence>
<evidence type="ECO:0000313" key="21">
    <source>
        <dbReference type="Proteomes" id="UP000033864"/>
    </source>
</evidence>
<dbReference type="EMBL" id="JJRA01000118">
    <property type="protein sequence ID" value="KKI01733.1"/>
    <property type="molecule type" value="Genomic_DNA"/>
</dbReference>
<dbReference type="Proteomes" id="UP000033885">
    <property type="component" value="Unassembled WGS sequence"/>
</dbReference>
<dbReference type="Proteomes" id="UP000034937">
    <property type="component" value="Unassembled WGS sequence"/>
</dbReference>
<accession>A0A0F8U2D5</accession>
<gene>
    <name evidence="4" type="ORF">DU31_12260</name>
    <name evidence="5" type="ORF">DU50_02790</name>
    <name evidence="6" type="ORF">DU54_04780</name>
    <name evidence="9" type="ORF">DU73_01535</name>
    <name evidence="10" type="ORF">DU75_02930</name>
    <name evidence="8" type="ORF">DU76_04255</name>
    <name evidence="13" type="ORF">DU77_05265</name>
    <name evidence="12" type="ORF">DU78_01775</name>
    <name evidence="16" type="ORF">DU79_05185</name>
    <name evidence="18" type="ORF">DU81_11450</name>
    <name evidence="14" type="ORF">DU82_04685</name>
    <name evidence="19" type="ORF">DU83_04745</name>
    <name evidence="17" type="ORF">DU84_04960</name>
    <name evidence="7" type="ORF">DU85_09325</name>
    <name evidence="11" type="ORF">DU86_04010</name>
    <name evidence="15" type="ORF">DU88_06090</name>
</gene>
<dbReference type="Proteomes" id="UP000034925">
    <property type="component" value="Unassembled WGS sequence"/>
</dbReference>
<dbReference type="EMBL" id="JJQP01000285">
    <property type="protein sequence ID" value="KKH61524.1"/>
    <property type="molecule type" value="Genomic_DNA"/>
</dbReference>
<evidence type="ECO:0000259" key="2">
    <source>
        <dbReference type="Pfam" id="PF01408"/>
    </source>
</evidence>
<dbReference type="EMBL" id="JJQO01000075">
    <property type="protein sequence ID" value="KKH67692.1"/>
    <property type="molecule type" value="Genomic_DNA"/>
</dbReference>
<feature type="domain" description="Gfo/Idh/MocA-like oxidoreductase N-terminal" evidence="2">
    <location>
        <begin position="5"/>
        <end position="123"/>
    </location>
</feature>
<evidence type="ECO:0000313" key="8">
    <source>
        <dbReference type="EMBL" id="KKH54226.1"/>
    </source>
</evidence>
<dbReference type="EMBL" id="JJQT01000238">
    <property type="protein sequence ID" value="KKH72620.1"/>
    <property type="molecule type" value="Genomic_DNA"/>
</dbReference>
<evidence type="ECO:0000313" key="13">
    <source>
        <dbReference type="EMBL" id="KKH77525.1"/>
    </source>
</evidence>
<evidence type="ECO:0000313" key="23">
    <source>
        <dbReference type="Proteomes" id="UP000034021"/>
    </source>
</evidence>
<evidence type="ECO:0000313" key="27">
    <source>
        <dbReference type="Proteomes" id="UP000034547"/>
    </source>
</evidence>
<evidence type="ECO:0000313" key="4">
    <source>
        <dbReference type="EMBL" id="KKG07108.1"/>
    </source>
</evidence>
<dbReference type="Proteomes" id="UP000034232">
    <property type="component" value="Unassembled WGS sequence"/>
</dbReference>
<evidence type="ECO:0008006" key="35">
    <source>
        <dbReference type="Google" id="ProtNLM"/>
    </source>
</evidence>
<evidence type="ECO:0000313" key="18">
    <source>
        <dbReference type="EMBL" id="KKI01733.1"/>
    </source>
</evidence>
<dbReference type="AlphaFoldDB" id="A0A0F8U2D5"/>
<dbReference type="EMBL" id="JJQZ01000126">
    <property type="protein sequence ID" value="KKH93748.1"/>
    <property type="molecule type" value="Genomic_DNA"/>
</dbReference>
<evidence type="ECO:0000313" key="12">
    <source>
        <dbReference type="EMBL" id="KKH72620.1"/>
    </source>
</evidence>
<evidence type="ECO:0000256" key="1">
    <source>
        <dbReference type="ARBA" id="ARBA00023002"/>
    </source>
</evidence>
<dbReference type="Proteomes" id="UP000034872">
    <property type="component" value="Unassembled WGS sequence"/>
</dbReference>
<organism evidence="14 20">
    <name type="scientific">Methanosarcina mazei</name>
    <name type="common">Methanosarcina frisia</name>
    <dbReference type="NCBI Taxonomy" id="2209"/>
    <lineage>
        <taxon>Archaea</taxon>
        <taxon>Methanobacteriati</taxon>
        <taxon>Methanobacteriota</taxon>
        <taxon>Stenosarchaea group</taxon>
        <taxon>Methanomicrobia</taxon>
        <taxon>Methanosarcinales</taxon>
        <taxon>Methanosarcinaceae</taxon>
        <taxon>Methanosarcina</taxon>
    </lineage>
</organism>
<evidence type="ECO:0000313" key="6">
    <source>
        <dbReference type="EMBL" id="KKH38388.1"/>
    </source>
</evidence>
<evidence type="ECO:0000313" key="31">
    <source>
        <dbReference type="Proteomes" id="UP000034842"/>
    </source>
</evidence>
<evidence type="ECO:0000313" key="26">
    <source>
        <dbReference type="Proteomes" id="UP000034232"/>
    </source>
</evidence>
<evidence type="ECO:0000313" key="10">
    <source>
        <dbReference type="EMBL" id="KKH67692.1"/>
    </source>
</evidence>
<dbReference type="EMBL" id="JJQX01000165">
    <property type="protein sequence ID" value="KKH92264.1"/>
    <property type="molecule type" value="Genomic_DNA"/>
</dbReference>
<evidence type="ECO:0000313" key="22">
    <source>
        <dbReference type="Proteomes" id="UP000033885"/>
    </source>
</evidence>
<evidence type="ECO:0000313" key="20">
    <source>
        <dbReference type="Proteomes" id="UP000033814"/>
    </source>
</evidence>
<dbReference type="RefSeq" id="WP_048041588.1">
    <property type="nucleotide sequence ID" value="NZ_JBLVWA010000077.1"/>
</dbReference>
<dbReference type="Proteomes" id="UP000034668">
    <property type="component" value="Unassembled WGS sequence"/>
</dbReference>